<accession>A0A077AU21</accession>
<evidence type="ECO:0000259" key="1">
    <source>
        <dbReference type="Pfam" id="PF00561"/>
    </source>
</evidence>
<evidence type="ECO:0000313" key="2">
    <source>
        <dbReference type="EMBL" id="AIK95881.1"/>
    </source>
</evidence>
<dbReference type="GO" id="GO:0016020">
    <property type="term" value="C:membrane"/>
    <property type="evidence" value="ECO:0007669"/>
    <property type="project" value="TreeGrafter"/>
</dbReference>
<dbReference type="HOGENOM" id="CLU_020336_1_0_5"/>
<dbReference type="PANTHER" id="PTHR43798:SF33">
    <property type="entry name" value="HYDROLASE, PUTATIVE (AFU_ORTHOLOGUE AFUA_2G14860)-RELATED"/>
    <property type="match status" value="1"/>
</dbReference>
<dbReference type="InterPro" id="IPR029058">
    <property type="entry name" value="AB_hydrolase_fold"/>
</dbReference>
<dbReference type="KEGG" id="paca:ID47_02720"/>
<dbReference type="RefSeq" id="WP_038463496.1">
    <property type="nucleotide sequence ID" value="NZ_CP008941.1"/>
</dbReference>
<reference evidence="2 3" key="1">
    <citation type="submission" date="2014-07" db="EMBL/GenBank/DDBJ databases">
        <title>Comparative genomic insights into amoeba endosymbionts belonging to the families of Holosporaceae and Candidatus Midichloriaceae within Rickettsiales.</title>
        <authorList>
            <person name="Wang Z."/>
            <person name="Wu M."/>
        </authorList>
    </citation>
    <scope>NUCLEOTIDE SEQUENCE [LARGE SCALE GENOMIC DNA]</scope>
    <source>
        <strain evidence="2">PRA3</strain>
    </source>
</reference>
<dbReference type="eggNOG" id="COG0596">
    <property type="taxonomic scope" value="Bacteria"/>
</dbReference>
<organism evidence="2 3">
    <name type="scientific">Candidatus Odyssella acanthamoebae</name>
    <dbReference type="NCBI Taxonomy" id="91604"/>
    <lineage>
        <taxon>Bacteria</taxon>
        <taxon>Pseudomonadati</taxon>
        <taxon>Pseudomonadota</taxon>
        <taxon>Alphaproteobacteria</taxon>
        <taxon>Holosporales</taxon>
        <taxon>Candidatus Paracaedibacteraceae</taxon>
        <taxon>Candidatus Odyssella</taxon>
    </lineage>
</organism>
<dbReference type="EMBL" id="CP008941">
    <property type="protein sequence ID" value="AIK95881.1"/>
    <property type="molecule type" value="Genomic_DNA"/>
</dbReference>
<dbReference type="Proteomes" id="UP000028926">
    <property type="component" value="Chromosome"/>
</dbReference>
<dbReference type="Pfam" id="PF00561">
    <property type="entry name" value="Abhydrolase_1"/>
    <property type="match status" value="1"/>
</dbReference>
<dbReference type="STRING" id="91604.ID47_02720"/>
<dbReference type="PANTHER" id="PTHR43798">
    <property type="entry name" value="MONOACYLGLYCEROL LIPASE"/>
    <property type="match status" value="1"/>
</dbReference>
<proteinExistence type="predicted"/>
<sequence length="284" mass="32524">MTDLIPQARTLQCLSSTGFHNIHYTEWGNPISDKVAICVHGFSRNGRDFDYLAKALVGIGYRVICPDMPGRGKSDWHRNLSDYNIYKHMNELVELIARLNVDRVDWIGTSMGGIIGMGLASFENTPIRNLILNDIGPFIPAPPLARIKQYLGLMPTFKTRETAQNFLRQLLLPFGRMSQDQLNHMTDYSFIENENNELVLSYDPKIVDCFDVKETDLWYVWETIAAPILVIRGAESEVLSKDTVNKMLEREDVKYAEFQEVAHAPALMAEDQIETIIRWLQSQR</sequence>
<dbReference type="SUPFAM" id="SSF53474">
    <property type="entry name" value="alpha/beta-Hydrolases"/>
    <property type="match status" value="1"/>
</dbReference>
<evidence type="ECO:0000313" key="3">
    <source>
        <dbReference type="Proteomes" id="UP000028926"/>
    </source>
</evidence>
<dbReference type="Gene3D" id="3.40.50.1820">
    <property type="entry name" value="alpha/beta hydrolase"/>
    <property type="match status" value="1"/>
</dbReference>
<dbReference type="AlphaFoldDB" id="A0A077AU21"/>
<dbReference type="InterPro" id="IPR050266">
    <property type="entry name" value="AB_hydrolase_sf"/>
</dbReference>
<dbReference type="GO" id="GO:0046464">
    <property type="term" value="P:acylglycerol catabolic process"/>
    <property type="evidence" value="ECO:0007669"/>
    <property type="project" value="TreeGrafter"/>
</dbReference>
<dbReference type="OrthoDB" id="9791366at2"/>
<dbReference type="InterPro" id="IPR000073">
    <property type="entry name" value="AB_hydrolase_1"/>
</dbReference>
<dbReference type="GO" id="GO:0047372">
    <property type="term" value="F:monoacylglycerol lipase activity"/>
    <property type="evidence" value="ECO:0007669"/>
    <property type="project" value="TreeGrafter"/>
</dbReference>
<feature type="domain" description="AB hydrolase-1" evidence="1">
    <location>
        <begin position="37"/>
        <end position="170"/>
    </location>
</feature>
<protein>
    <recommendedName>
        <fullName evidence="1">AB hydrolase-1 domain-containing protein</fullName>
    </recommendedName>
</protein>
<keyword evidence="3" id="KW-1185">Reference proteome</keyword>
<gene>
    <name evidence="2" type="ORF">ID47_02720</name>
</gene>
<dbReference type="PRINTS" id="PR00111">
    <property type="entry name" value="ABHYDROLASE"/>
</dbReference>
<name>A0A077AU21_9PROT</name>